<protein>
    <submittedName>
        <fullName evidence="2">GNAT family N-acetyltransferase</fullName>
    </submittedName>
</protein>
<reference evidence="2" key="2">
    <citation type="journal article" date="2021" name="PeerJ">
        <title>Extensive microbial diversity within the chicken gut microbiome revealed by metagenomics and culture.</title>
        <authorList>
            <person name="Gilroy R."/>
            <person name="Ravi A."/>
            <person name="Getino M."/>
            <person name="Pursley I."/>
            <person name="Horton D.L."/>
            <person name="Alikhan N.F."/>
            <person name="Baker D."/>
            <person name="Gharbi K."/>
            <person name="Hall N."/>
            <person name="Watson M."/>
            <person name="Adriaenssens E.M."/>
            <person name="Foster-Nyarko E."/>
            <person name="Jarju S."/>
            <person name="Secka A."/>
            <person name="Antonio M."/>
            <person name="Oren A."/>
            <person name="Chaudhuri R.R."/>
            <person name="La Ragione R."/>
            <person name="Hildebrand F."/>
            <person name="Pallen M.J."/>
        </authorList>
    </citation>
    <scope>NUCLEOTIDE SEQUENCE</scope>
    <source>
        <strain evidence="2">17113</strain>
    </source>
</reference>
<dbReference type="InterPro" id="IPR000873">
    <property type="entry name" value="AMP-dep_synth/lig_dom"/>
</dbReference>
<dbReference type="EMBL" id="JADINA010000017">
    <property type="protein sequence ID" value="MBO8426135.1"/>
    <property type="molecule type" value="Genomic_DNA"/>
</dbReference>
<dbReference type="Proteomes" id="UP000823634">
    <property type="component" value="Unassembled WGS sequence"/>
</dbReference>
<dbReference type="GO" id="GO:0044550">
    <property type="term" value="P:secondary metabolite biosynthetic process"/>
    <property type="evidence" value="ECO:0007669"/>
    <property type="project" value="TreeGrafter"/>
</dbReference>
<dbReference type="Pfam" id="PF13193">
    <property type="entry name" value="AMP-binding_C"/>
    <property type="match status" value="1"/>
</dbReference>
<dbReference type="InterPro" id="IPR025110">
    <property type="entry name" value="AMP-bd_C"/>
</dbReference>
<name>A0A9D9DFS9_9FIRM</name>
<dbReference type="GO" id="GO:0016747">
    <property type="term" value="F:acyltransferase activity, transferring groups other than amino-acyl groups"/>
    <property type="evidence" value="ECO:0007669"/>
    <property type="project" value="InterPro"/>
</dbReference>
<organism evidence="2 3">
    <name type="scientific">Candidatus Alloenteromonas pullistercoris</name>
    <dbReference type="NCBI Taxonomy" id="2840785"/>
    <lineage>
        <taxon>Bacteria</taxon>
        <taxon>Bacillati</taxon>
        <taxon>Bacillota</taxon>
        <taxon>Bacillota incertae sedis</taxon>
        <taxon>Candidatus Alloenteromonas</taxon>
    </lineage>
</organism>
<dbReference type="Pfam" id="PF00583">
    <property type="entry name" value="Acetyltransf_1"/>
    <property type="match status" value="1"/>
</dbReference>
<evidence type="ECO:0000313" key="2">
    <source>
        <dbReference type="EMBL" id="MBO8426135.1"/>
    </source>
</evidence>
<dbReference type="SUPFAM" id="SSF56801">
    <property type="entry name" value="Acetyl-CoA synthetase-like"/>
    <property type="match status" value="1"/>
</dbReference>
<dbReference type="InterPro" id="IPR000182">
    <property type="entry name" value="GNAT_dom"/>
</dbReference>
<dbReference type="InterPro" id="IPR042099">
    <property type="entry name" value="ANL_N_sf"/>
</dbReference>
<dbReference type="Pfam" id="PF00501">
    <property type="entry name" value="AMP-binding"/>
    <property type="match status" value="1"/>
</dbReference>
<feature type="domain" description="N-acetyltransferase" evidence="1">
    <location>
        <begin position="471"/>
        <end position="626"/>
    </location>
</feature>
<dbReference type="GO" id="GO:0043041">
    <property type="term" value="P:amino acid activation for nonribosomal peptide biosynthetic process"/>
    <property type="evidence" value="ECO:0007669"/>
    <property type="project" value="TreeGrafter"/>
</dbReference>
<comment type="caution">
    <text evidence="2">The sequence shown here is derived from an EMBL/GenBank/DDBJ whole genome shotgun (WGS) entry which is preliminary data.</text>
</comment>
<proteinExistence type="predicted"/>
<dbReference type="Gene3D" id="3.30.300.30">
    <property type="match status" value="1"/>
</dbReference>
<dbReference type="PROSITE" id="PS51186">
    <property type="entry name" value="GNAT"/>
    <property type="match status" value="1"/>
</dbReference>
<sequence length="626" mass="70206">MAIFERFRQIAELNKGQTAIIDGDREYTYQELLDLSECYYRKIPEQAKAIGVIMSHGINQIAAILGILEAGCAYIPAEPDFPASRIKSMMEEGQADFAFVDEAKGEERFGVAEKDINSPDSPINAEQTDGLAYVLFTSGTTGKPKGVRIKEDNVLSYVDAFQNEFNLTGEDVMLQNSVCTFDIFVEEVFASLLSGAKLAIIDSESKKNIGDLLSFCVKHGVTVISGFPYLLQSINSCGELPKSLRLLLSGGDVLRRSYVDNLVGKVEVYNTYGPSETTVCAAYYNCSKGRENDDGTYPIGKAIKGYELVLEKDGKTIKEPFEKGEIVIFGGGVGDGYMGASSKEARNFSFTRGRRCYYSGDLAYYDEEGNLNFVGRNDNQIMVYGKRVEIMEVENCLLHTIYCREACVVPYVDGKGLYHLQAHIAPRQEESAIIEALRENLPPYMIPESFVFHDKLPLNENGKIDRRRLRIQIRRLGLEDMAIWSNQRMKVLKEVFSCFNLYSPAEQKKIREANEAEFLKGVKEGTHVAFALFDVNRIVGSGDICYQRELPSPENKSGDSAFLMNVHVDASLRRKGFGKEIMACLLNEAKGKGITKIYLESSRAGRPLYRLMGFRMLDYYMFYDGK</sequence>
<evidence type="ECO:0000259" key="1">
    <source>
        <dbReference type="PROSITE" id="PS51186"/>
    </source>
</evidence>
<reference evidence="2" key="1">
    <citation type="submission" date="2020-10" db="EMBL/GenBank/DDBJ databases">
        <authorList>
            <person name="Gilroy R."/>
        </authorList>
    </citation>
    <scope>NUCLEOTIDE SEQUENCE</scope>
    <source>
        <strain evidence="2">17113</strain>
    </source>
</reference>
<dbReference type="CDD" id="cd04301">
    <property type="entry name" value="NAT_SF"/>
    <property type="match status" value="1"/>
</dbReference>
<dbReference type="SUPFAM" id="SSF55729">
    <property type="entry name" value="Acyl-CoA N-acyltransferases (Nat)"/>
    <property type="match status" value="1"/>
</dbReference>
<dbReference type="GO" id="GO:0031177">
    <property type="term" value="F:phosphopantetheine binding"/>
    <property type="evidence" value="ECO:0007669"/>
    <property type="project" value="TreeGrafter"/>
</dbReference>
<dbReference type="InterPro" id="IPR016181">
    <property type="entry name" value="Acyl_CoA_acyltransferase"/>
</dbReference>
<dbReference type="InterPro" id="IPR045851">
    <property type="entry name" value="AMP-bd_C_sf"/>
</dbReference>
<dbReference type="AlphaFoldDB" id="A0A9D9DFS9"/>
<accession>A0A9D9DFS9</accession>
<gene>
    <name evidence="2" type="ORF">IAC61_02295</name>
</gene>
<dbReference type="InterPro" id="IPR020845">
    <property type="entry name" value="AMP-binding_CS"/>
</dbReference>
<dbReference type="Gene3D" id="3.40.50.12780">
    <property type="entry name" value="N-terminal domain of ligase-like"/>
    <property type="match status" value="1"/>
</dbReference>
<dbReference type="PANTHER" id="PTHR45527">
    <property type="entry name" value="NONRIBOSOMAL PEPTIDE SYNTHETASE"/>
    <property type="match status" value="1"/>
</dbReference>
<evidence type="ECO:0000313" key="3">
    <source>
        <dbReference type="Proteomes" id="UP000823634"/>
    </source>
</evidence>
<dbReference type="GO" id="GO:0005737">
    <property type="term" value="C:cytoplasm"/>
    <property type="evidence" value="ECO:0007669"/>
    <property type="project" value="TreeGrafter"/>
</dbReference>
<dbReference type="PANTHER" id="PTHR45527:SF1">
    <property type="entry name" value="FATTY ACID SYNTHASE"/>
    <property type="match status" value="1"/>
</dbReference>
<dbReference type="PROSITE" id="PS00455">
    <property type="entry name" value="AMP_BINDING"/>
    <property type="match status" value="1"/>
</dbReference>
<dbReference type="Gene3D" id="3.40.630.30">
    <property type="match status" value="1"/>
</dbReference>